<dbReference type="EMBL" id="QWGA01000004">
    <property type="protein sequence ID" value="RIJ29806.1"/>
    <property type="molecule type" value="Genomic_DNA"/>
</dbReference>
<dbReference type="InterPro" id="IPR007831">
    <property type="entry name" value="T2SS_GspE_N"/>
</dbReference>
<dbReference type="Gene3D" id="3.30.450.90">
    <property type="match status" value="1"/>
</dbReference>
<proteinExistence type="inferred from homology"/>
<name>A0A399RDZ5_9PROT</name>
<dbReference type="InterPro" id="IPR027417">
    <property type="entry name" value="P-loop_NTPase"/>
</dbReference>
<keyword evidence="3" id="KW-0067">ATP-binding</keyword>
<dbReference type="GO" id="GO:0005524">
    <property type="term" value="F:ATP binding"/>
    <property type="evidence" value="ECO:0007669"/>
    <property type="project" value="UniProtKB-KW"/>
</dbReference>
<dbReference type="InterPro" id="IPR003593">
    <property type="entry name" value="AAA+_ATPase"/>
</dbReference>
<dbReference type="GO" id="GO:0016887">
    <property type="term" value="F:ATP hydrolysis activity"/>
    <property type="evidence" value="ECO:0007669"/>
    <property type="project" value="TreeGrafter"/>
</dbReference>
<dbReference type="SUPFAM" id="SSF52540">
    <property type="entry name" value="P-loop containing nucleoside triphosphate hydrolases"/>
    <property type="match status" value="1"/>
</dbReference>
<dbReference type="PANTHER" id="PTHR30258:SF2">
    <property type="entry name" value="COMG OPERON PROTEIN 1"/>
    <property type="match status" value="1"/>
</dbReference>
<dbReference type="SMART" id="SM00382">
    <property type="entry name" value="AAA"/>
    <property type="match status" value="1"/>
</dbReference>
<dbReference type="Pfam" id="PF05157">
    <property type="entry name" value="MshEN"/>
    <property type="match status" value="1"/>
</dbReference>
<evidence type="ECO:0000313" key="5">
    <source>
        <dbReference type="EMBL" id="RIJ29806.1"/>
    </source>
</evidence>
<dbReference type="InterPro" id="IPR001482">
    <property type="entry name" value="T2SS/T4SS_dom"/>
</dbReference>
<dbReference type="CDD" id="cd01129">
    <property type="entry name" value="PulE-GspE-like"/>
    <property type="match status" value="1"/>
</dbReference>
<dbReference type="Pfam" id="PF00437">
    <property type="entry name" value="T2SSE"/>
    <property type="match status" value="1"/>
</dbReference>
<dbReference type="Gene3D" id="3.30.300.160">
    <property type="entry name" value="Type II secretion system, protein E, N-terminal domain"/>
    <property type="match status" value="1"/>
</dbReference>
<sequence length="564" mass="61769">MGISRRASSATAQMARPVALAKRPIWYFQMFDHASDYEGLTEPIEALIESGQIKQASLQRAQSISERTGKPIEVILNQMGALSDDVLARHYQVSTGRPIVPVESLPTEIVGADLASPEFLRKHKLLPLSIQTRTFQLGMVTPTDENACAALEFAFRRRAEVSVLRAGDWQKAFSRLYEKKDEGIAFDLEADLNFFDSQDRDAPVVRKVATWISDAADLGASDVHFEARRESFEVKVRKDGALRLIATESAEAGLAIIARLKVLAGLDLGERRKPQDGRATIVVRGRRIDVRASLVPAIFGESCVLRLLDRPDAVLSLEELGHSEEAVSALKWAISQSQGLFLVAGPTGSGKTTTLYACIEALRDRDIKILSVEDPVEYQFDHVTQIQVSEKAGVGFADTLRAFLRHDPEVIFVGEIRDAETAKTAVQAAYTGHLVLASIHAIDTARVKNRLADMGVEPFKLDACLIGSMSQRLARKVCDACGQARELTEREQRPFLEEGLTAPANVVEPKGCLRCGDTGETGRLSVSEIRLGDRLVQSLRADALNKAAQGKISLRQALSAEAMD</sequence>
<organism evidence="5 6">
    <name type="scientific">Henriciella algicola</name>
    <dbReference type="NCBI Taxonomy" id="1608422"/>
    <lineage>
        <taxon>Bacteria</taxon>
        <taxon>Pseudomonadati</taxon>
        <taxon>Pseudomonadota</taxon>
        <taxon>Alphaproteobacteria</taxon>
        <taxon>Hyphomonadales</taxon>
        <taxon>Hyphomonadaceae</taxon>
        <taxon>Henriciella</taxon>
    </lineage>
</organism>
<dbReference type="Gene3D" id="3.40.50.300">
    <property type="entry name" value="P-loop containing nucleotide triphosphate hydrolases"/>
    <property type="match status" value="1"/>
</dbReference>
<evidence type="ECO:0000259" key="4">
    <source>
        <dbReference type="SMART" id="SM00382"/>
    </source>
</evidence>
<evidence type="ECO:0000256" key="1">
    <source>
        <dbReference type="ARBA" id="ARBA00006611"/>
    </source>
</evidence>
<keyword evidence="6" id="KW-1185">Reference proteome</keyword>
<protein>
    <submittedName>
        <fullName evidence="5">Type II/IV secretion system protein</fullName>
    </submittedName>
</protein>
<evidence type="ECO:0000256" key="2">
    <source>
        <dbReference type="ARBA" id="ARBA00022741"/>
    </source>
</evidence>
<dbReference type="OrthoDB" id="9804785at2"/>
<evidence type="ECO:0000256" key="3">
    <source>
        <dbReference type="ARBA" id="ARBA00022840"/>
    </source>
</evidence>
<reference evidence="5 6" key="1">
    <citation type="submission" date="2018-08" db="EMBL/GenBank/DDBJ databases">
        <title>Henriciella mobilis sp. nov., isolated from seawater.</title>
        <authorList>
            <person name="Cheng H."/>
            <person name="Wu Y.-H."/>
            <person name="Xu X.-W."/>
            <person name="Guo L.-L."/>
        </authorList>
    </citation>
    <scope>NUCLEOTIDE SEQUENCE [LARGE SCALE GENOMIC DNA]</scope>
    <source>
        <strain evidence="5 6">CCUG67844</strain>
    </source>
</reference>
<keyword evidence="2" id="KW-0547">Nucleotide-binding</keyword>
<dbReference type="GO" id="GO:0005886">
    <property type="term" value="C:plasma membrane"/>
    <property type="evidence" value="ECO:0007669"/>
    <property type="project" value="TreeGrafter"/>
</dbReference>
<dbReference type="InterPro" id="IPR037257">
    <property type="entry name" value="T2SS_E_N_sf"/>
</dbReference>
<gene>
    <name evidence="5" type="ORF">D1222_08185</name>
</gene>
<dbReference type="SUPFAM" id="SSF160246">
    <property type="entry name" value="EspE N-terminal domain-like"/>
    <property type="match status" value="1"/>
</dbReference>
<dbReference type="AlphaFoldDB" id="A0A399RDZ5"/>
<evidence type="ECO:0000313" key="6">
    <source>
        <dbReference type="Proteomes" id="UP000265845"/>
    </source>
</evidence>
<dbReference type="PANTHER" id="PTHR30258">
    <property type="entry name" value="TYPE II SECRETION SYSTEM PROTEIN GSPE-RELATED"/>
    <property type="match status" value="1"/>
</dbReference>
<comment type="caution">
    <text evidence="5">The sequence shown here is derived from an EMBL/GenBank/DDBJ whole genome shotgun (WGS) entry which is preliminary data.</text>
</comment>
<accession>A0A399RDZ5</accession>
<comment type="similarity">
    <text evidence="1">Belongs to the GSP E family.</text>
</comment>
<feature type="domain" description="AAA+ ATPase" evidence="4">
    <location>
        <begin position="337"/>
        <end position="479"/>
    </location>
</feature>
<dbReference type="Proteomes" id="UP000265845">
    <property type="component" value="Unassembled WGS sequence"/>
</dbReference>